<dbReference type="AlphaFoldDB" id="A0A7Y4M141"/>
<gene>
    <name evidence="1" type="ORF">HCN50_07200</name>
</gene>
<evidence type="ECO:0000313" key="2">
    <source>
        <dbReference type="Proteomes" id="UP000528734"/>
    </source>
</evidence>
<name>A0A7Y4M141_9BRAD</name>
<evidence type="ECO:0000313" key="1">
    <source>
        <dbReference type="EMBL" id="NOJ46036.1"/>
    </source>
</evidence>
<proteinExistence type="predicted"/>
<sequence>MILLFRKAAALHALVLVVGQNELQTGLSPWGKVNGLRPSNGLANLRKVIEMQRDQIGEDARLLMGTGASNWNASINRALRFKCPLFGITASDKGVRDVLAFSSDLNAPTTRLQLCKGRHLRVHSVANSCALRVHREIKCGTNVCNFG</sequence>
<protein>
    <submittedName>
        <fullName evidence="1">Uncharacterized protein</fullName>
    </submittedName>
</protein>
<dbReference type="Proteomes" id="UP000528734">
    <property type="component" value="Unassembled WGS sequence"/>
</dbReference>
<organism evidence="1 2">
    <name type="scientific">Bradyrhizobium archetypum</name>
    <dbReference type="NCBI Taxonomy" id="2721160"/>
    <lineage>
        <taxon>Bacteria</taxon>
        <taxon>Pseudomonadati</taxon>
        <taxon>Pseudomonadota</taxon>
        <taxon>Alphaproteobacteria</taxon>
        <taxon>Hyphomicrobiales</taxon>
        <taxon>Nitrobacteraceae</taxon>
        <taxon>Bradyrhizobium</taxon>
    </lineage>
</organism>
<reference evidence="1 2" key="1">
    <citation type="submission" date="2020-03" db="EMBL/GenBank/DDBJ databases">
        <title>Bradyrhizobium diversity isolated from nodules of Muelleranthus trifoliolatus.</title>
        <authorList>
            <person name="Klepa M."/>
            <person name="Helene L."/>
            <person name="Hungria M."/>
        </authorList>
    </citation>
    <scope>NUCLEOTIDE SEQUENCE [LARGE SCALE GENOMIC DNA]</scope>
    <source>
        <strain evidence="1 2">WSM 1744</strain>
    </source>
</reference>
<dbReference type="EMBL" id="JAAVLW010000002">
    <property type="protein sequence ID" value="NOJ46036.1"/>
    <property type="molecule type" value="Genomic_DNA"/>
</dbReference>
<comment type="caution">
    <text evidence="1">The sequence shown here is derived from an EMBL/GenBank/DDBJ whole genome shotgun (WGS) entry which is preliminary data.</text>
</comment>
<accession>A0A7Y4M141</accession>
<keyword evidence="2" id="KW-1185">Reference proteome</keyword>